<evidence type="ECO:0000256" key="14">
    <source>
        <dbReference type="ARBA" id="ARBA00024784"/>
    </source>
</evidence>
<comment type="similarity">
    <text evidence="2">Belongs to the FtsK/SpoIIIE/SftA family.</text>
</comment>
<dbReference type="InterPro" id="IPR036388">
    <property type="entry name" value="WH-like_DNA-bd_sf"/>
</dbReference>
<dbReference type="EMBL" id="FWXR01000005">
    <property type="protein sequence ID" value="SMC64886.1"/>
    <property type="molecule type" value="Genomic_DNA"/>
</dbReference>
<evidence type="ECO:0000256" key="8">
    <source>
        <dbReference type="ARBA" id="ARBA00022829"/>
    </source>
</evidence>
<evidence type="ECO:0000256" key="16">
    <source>
        <dbReference type="PROSITE-ProRule" id="PRU00289"/>
    </source>
</evidence>
<feature type="transmembrane region" description="Helical" evidence="18">
    <location>
        <begin position="132"/>
        <end position="151"/>
    </location>
</feature>
<dbReference type="GO" id="GO:0005524">
    <property type="term" value="F:ATP binding"/>
    <property type="evidence" value="ECO:0007669"/>
    <property type="project" value="UniProtKB-UniRule"/>
</dbReference>
<dbReference type="AlphaFoldDB" id="A0A1W2AW19"/>
<dbReference type="Pfam" id="PF17854">
    <property type="entry name" value="FtsK_alpha"/>
    <property type="match status" value="1"/>
</dbReference>
<dbReference type="InterPro" id="IPR036390">
    <property type="entry name" value="WH_DNA-bd_sf"/>
</dbReference>
<dbReference type="Gene3D" id="1.10.10.10">
    <property type="entry name" value="Winged helix-like DNA-binding domain superfamily/Winged helix DNA-binding domain"/>
    <property type="match status" value="1"/>
</dbReference>
<feature type="domain" description="FtsK" evidence="19">
    <location>
        <begin position="784"/>
        <end position="1003"/>
    </location>
</feature>
<evidence type="ECO:0000256" key="7">
    <source>
        <dbReference type="ARBA" id="ARBA00022741"/>
    </source>
</evidence>
<dbReference type="GO" id="GO:0051301">
    <property type="term" value="P:cell division"/>
    <property type="evidence" value="ECO:0007669"/>
    <property type="project" value="UniProtKB-KW"/>
</dbReference>
<keyword evidence="4" id="KW-1003">Cell membrane</keyword>
<dbReference type="InterPro" id="IPR050206">
    <property type="entry name" value="FtsK/SpoIIIE/SftA"/>
</dbReference>
<dbReference type="Gene3D" id="3.40.50.300">
    <property type="entry name" value="P-loop containing nucleotide triphosphate hydrolases"/>
    <property type="match status" value="1"/>
</dbReference>
<evidence type="ECO:0000256" key="2">
    <source>
        <dbReference type="ARBA" id="ARBA00006474"/>
    </source>
</evidence>
<reference evidence="20 21" key="1">
    <citation type="submission" date="2017-04" db="EMBL/GenBank/DDBJ databases">
        <authorList>
            <person name="Afonso C.L."/>
            <person name="Miller P.J."/>
            <person name="Scott M.A."/>
            <person name="Spackman E."/>
            <person name="Goraichik I."/>
            <person name="Dimitrov K.M."/>
            <person name="Suarez D.L."/>
            <person name="Swayne D.E."/>
        </authorList>
    </citation>
    <scope>NUCLEOTIDE SEQUENCE [LARGE SCALE GENOMIC DNA]</scope>
    <source>
        <strain evidence="20 21">CGMCC 1.10972</strain>
    </source>
</reference>
<dbReference type="SUPFAM" id="SSF46785">
    <property type="entry name" value="Winged helix' DNA-binding domain"/>
    <property type="match status" value="1"/>
</dbReference>
<keyword evidence="11" id="KW-0238">DNA-binding</keyword>
<keyword evidence="7 16" id="KW-0547">Nucleotide-binding</keyword>
<dbReference type="PROSITE" id="PS50901">
    <property type="entry name" value="FTSK"/>
    <property type="match status" value="1"/>
</dbReference>
<keyword evidence="21" id="KW-1185">Reference proteome</keyword>
<keyword evidence="13" id="KW-0131">Cell cycle</keyword>
<dbReference type="SMART" id="SM00843">
    <property type="entry name" value="Ftsk_gamma"/>
    <property type="match status" value="1"/>
</dbReference>
<dbReference type="SUPFAM" id="SSF52540">
    <property type="entry name" value="P-loop containing nucleoside triphosphate hydrolases"/>
    <property type="match status" value="1"/>
</dbReference>
<keyword evidence="5" id="KW-0132">Cell division</keyword>
<dbReference type="InterPro" id="IPR025199">
    <property type="entry name" value="FtsK_4TM"/>
</dbReference>
<dbReference type="Proteomes" id="UP000192656">
    <property type="component" value="Unassembled WGS sequence"/>
</dbReference>
<evidence type="ECO:0000256" key="3">
    <source>
        <dbReference type="ARBA" id="ARBA00020887"/>
    </source>
</evidence>
<evidence type="ECO:0000256" key="12">
    <source>
        <dbReference type="ARBA" id="ARBA00023136"/>
    </source>
</evidence>
<gene>
    <name evidence="20" type="ORF">SAMN06297251_105126</name>
</gene>
<dbReference type="GO" id="GO:0007059">
    <property type="term" value="P:chromosome segregation"/>
    <property type="evidence" value="ECO:0007669"/>
    <property type="project" value="UniProtKB-KW"/>
</dbReference>
<feature type="region of interest" description="Disordered" evidence="17">
    <location>
        <begin position="487"/>
        <end position="507"/>
    </location>
</feature>
<keyword evidence="9 16" id="KW-0067">ATP-binding</keyword>
<evidence type="ECO:0000313" key="20">
    <source>
        <dbReference type="EMBL" id="SMC64886.1"/>
    </source>
</evidence>
<keyword evidence="8" id="KW-0159">Chromosome partition</keyword>
<feature type="transmembrane region" description="Helical" evidence="18">
    <location>
        <begin position="21"/>
        <end position="41"/>
    </location>
</feature>
<comment type="subcellular location">
    <subcellularLocation>
        <location evidence="1">Cell membrane</location>
        <topology evidence="1">Multi-pass membrane protein</topology>
    </subcellularLocation>
</comment>
<dbReference type="GO" id="GO:0003677">
    <property type="term" value="F:DNA binding"/>
    <property type="evidence" value="ECO:0007669"/>
    <property type="project" value="UniProtKB-KW"/>
</dbReference>
<dbReference type="InterPro" id="IPR041027">
    <property type="entry name" value="FtsK_alpha"/>
</dbReference>
<evidence type="ECO:0000256" key="11">
    <source>
        <dbReference type="ARBA" id="ARBA00023125"/>
    </source>
</evidence>
<dbReference type="InterPro" id="IPR027417">
    <property type="entry name" value="P-loop_NTPase"/>
</dbReference>
<evidence type="ECO:0000313" key="21">
    <source>
        <dbReference type="Proteomes" id="UP000192656"/>
    </source>
</evidence>
<feature type="transmembrane region" description="Helical" evidence="18">
    <location>
        <begin position="158"/>
        <end position="176"/>
    </location>
</feature>
<evidence type="ECO:0000256" key="4">
    <source>
        <dbReference type="ARBA" id="ARBA00022475"/>
    </source>
</evidence>
<feature type="region of interest" description="Disordered" evidence="17">
    <location>
        <begin position="549"/>
        <end position="608"/>
    </location>
</feature>
<keyword evidence="12 18" id="KW-0472">Membrane</keyword>
<name>A0A1W2AW19_9HYPH</name>
<proteinExistence type="inferred from homology"/>
<dbReference type="PANTHER" id="PTHR22683">
    <property type="entry name" value="SPORULATION PROTEIN RELATED"/>
    <property type="match status" value="1"/>
</dbReference>
<dbReference type="RefSeq" id="WP_084409554.1">
    <property type="nucleotide sequence ID" value="NZ_FWXR01000005.1"/>
</dbReference>
<feature type="region of interest" description="Disordered" evidence="17">
    <location>
        <begin position="1062"/>
        <end position="1089"/>
    </location>
</feature>
<evidence type="ECO:0000259" key="19">
    <source>
        <dbReference type="PROSITE" id="PS50901"/>
    </source>
</evidence>
<comment type="function">
    <text evidence="14">Essential cell division protein that coordinates cell division and chromosome segregation. The N-terminus is involved in assembly of the cell-division machinery. The C-terminus functions as a DNA motor that moves dsDNA in an ATP-dependent manner towards the dif recombination site, which is located within the replication terminus region. Translocation stops specifically at Xer-dif sites, where FtsK interacts with the Xer recombinase, allowing activation of chromosome unlinking by recombination. FtsK orienting polar sequences (KOPS) guide the direction of DNA translocation. FtsK can remove proteins from DNA as it translocates, but translocation stops specifically at XerCD-dif site, thereby preventing removal of XerC and XerD from dif.</text>
</comment>
<sequence length="1156" mass="123786">MAMMAEEAGERLMNIKRQLEIGGGLALVGVSAFLAVSAATWNVNDPSWSQSNRNLIENAAGGSGAVAADLMMQILGLGAALFIALPLIWGILLISGKGLDKVSRRAWLALGGIALGCAAVGCMPATEHWPLPIGLGGVLGDIVLKFPALAIGGYPSGFFAIVFGLLLTVPAAWLYLNGAGILDRRSSAEAYDAYADSRHYAGARAGDLAEDDGESRFQLVVGALAHAAFSVRSAFDRFRAARAERRREFGDRFDDWNDQAAPAPVVRDPALLAPEDGYRRAPVRVHPAHRPEPHMAHAAMPEVPSPDAPYADPRAHREPEFARMEPEFDRRTAQRGAPIPPEVPAEPVMSAPERTIRVQMPSQAPTASYYDPFADTDGTEDEAFGQPVAQPMGHAMPRQAAAQPAMTPPAANPHAHHQQPIVTGRFDAPFETPAEPAEELLQDDDGYEDQAWAAYDEGQYGAEPQDPYANDAWFRANAASGHRAEAAPTAQAGQGFEPQADYGMGPSGAEMMIDADDRVAPTAGPAPADGGWRGLLPANIIAFPGRRPKEEFENPQTSAPAPRQSAPQQPAADARRAPPPMPRAHGPADQQAAVAQGMGAAQGQGGNDARLVPQSQVVTAQQQALRTGSGRAVAMKPKLELTDPATYELPSIEYLTPAKEQDFDASLSEAALAENARLLEGVLKDFGVKGEIMEVRPGPVVTLYELEPAPGIKSSRVIGLADDIARSMSAIAARVAVIPGKNAIGIELPNVRRETVYFREMIGSESFAQHRGKLPLALGKTIGGEPVIADLAKMPHLLVAGTTGSGKSVAINTMIASLLYRHSPAECRLIMIDPKMLELSIYDGIPHLLAPVVTDPKKAVVALKWTVKEMEDRYRKMSKVGVRNIDGFNQRVRAAMERGETMSRTVQTGFDRESGEPIFETEEFDLRPLPYIVVIIDEMADLMMVAGKEIEGAVQRLAQMARAAGIHVIMATQRPSTDVITGTIKANFPTRISFQVTSKIDSRVMLGESGAEQLLGMGDMLFMTGGGRIQRVHGPFVDDGEVERIVTHLKAQGVPDYLDAVLEDDDEDDGGSSGGSSGKGNANAPEPDENADLYDQAVAVVLRDGKASTSYIQRRLGIGYNRAASIIERMEKEGVVGPANHAGKREILVPTEEDTM</sequence>
<accession>A0A1W2AW19</accession>
<feature type="transmembrane region" description="Helical" evidence="18">
    <location>
        <begin position="70"/>
        <end position="94"/>
    </location>
</feature>
<protein>
    <recommendedName>
        <fullName evidence="3">DNA translocase FtsK</fullName>
    </recommendedName>
</protein>
<evidence type="ECO:0000256" key="15">
    <source>
        <dbReference type="ARBA" id="ARBA00025923"/>
    </source>
</evidence>
<dbReference type="CDD" id="cd01127">
    <property type="entry name" value="TrwB_TraG_TraD_VirD4"/>
    <property type="match status" value="1"/>
</dbReference>
<evidence type="ECO:0000256" key="6">
    <source>
        <dbReference type="ARBA" id="ARBA00022692"/>
    </source>
</evidence>
<dbReference type="PANTHER" id="PTHR22683:SF41">
    <property type="entry name" value="DNA TRANSLOCASE FTSK"/>
    <property type="match status" value="1"/>
</dbReference>
<organism evidence="20 21">
    <name type="scientific">Fulvimarina manganoxydans</name>
    <dbReference type="NCBI Taxonomy" id="937218"/>
    <lineage>
        <taxon>Bacteria</taxon>
        <taxon>Pseudomonadati</taxon>
        <taxon>Pseudomonadota</taxon>
        <taxon>Alphaproteobacteria</taxon>
        <taxon>Hyphomicrobiales</taxon>
        <taxon>Aurantimonadaceae</taxon>
        <taxon>Fulvimarina</taxon>
    </lineage>
</organism>
<keyword evidence="10 18" id="KW-1133">Transmembrane helix</keyword>
<dbReference type="Pfam" id="PF09397">
    <property type="entry name" value="FtsK_gamma"/>
    <property type="match status" value="1"/>
</dbReference>
<dbReference type="STRING" id="937218.SAMN06297251_105126"/>
<evidence type="ECO:0000256" key="5">
    <source>
        <dbReference type="ARBA" id="ARBA00022618"/>
    </source>
</evidence>
<dbReference type="Pfam" id="PF01580">
    <property type="entry name" value="FtsK_SpoIIIE"/>
    <property type="match status" value="1"/>
</dbReference>
<dbReference type="SMART" id="SM00382">
    <property type="entry name" value="AAA"/>
    <property type="match status" value="1"/>
</dbReference>
<evidence type="ECO:0000256" key="9">
    <source>
        <dbReference type="ARBA" id="ARBA00022840"/>
    </source>
</evidence>
<dbReference type="Gene3D" id="3.30.980.40">
    <property type="match status" value="1"/>
</dbReference>
<dbReference type="OrthoDB" id="9807790at2"/>
<evidence type="ECO:0000256" key="13">
    <source>
        <dbReference type="ARBA" id="ARBA00023306"/>
    </source>
</evidence>
<feature type="region of interest" description="Disordered" evidence="17">
    <location>
        <begin position="397"/>
        <end position="417"/>
    </location>
</feature>
<feature type="compositionally biased region" description="Low complexity" evidence="17">
    <location>
        <begin position="555"/>
        <end position="572"/>
    </location>
</feature>
<evidence type="ECO:0000256" key="1">
    <source>
        <dbReference type="ARBA" id="ARBA00004651"/>
    </source>
</evidence>
<dbReference type="GO" id="GO:0005886">
    <property type="term" value="C:plasma membrane"/>
    <property type="evidence" value="ECO:0007669"/>
    <property type="project" value="UniProtKB-SubCell"/>
</dbReference>
<keyword evidence="6 18" id="KW-0812">Transmembrane</keyword>
<feature type="compositionally biased region" description="Low complexity" evidence="17">
    <location>
        <begin position="583"/>
        <end position="599"/>
    </location>
</feature>
<dbReference type="InterPro" id="IPR002543">
    <property type="entry name" value="FtsK_dom"/>
</dbReference>
<dbReference type="InterPro" id="IPR003593">
    <property type="entry name" value="AAA+_ATPase"/>
</dbReference>
<evidence type="ECO:0000256" key="17">
    <source>
        <dbReference type="SAM" id="MobiDB-lite"/>
    </source>
</evidence>
<evidence type="ECO:0000256" key="18">
    <source>
        <dbReference type="SAM" id="Phobius"/>
    </source>
</evidence>
<feature type="transmembrane region" description="Helical" evidence="18">
    <location>
        <begin position="106"/>
        <end position="126"/>
    </location>
</feature>
<feature type="binding site" evidence="16">
    <location>
        <begin position="801"/>
        <end position="808"/>
    </location>
    <ligand>
        <name>ATP</name>
        <dbReference type="ChEBI" id="CHEBI:30616"/>
    </ligand>
</feature>
<dbReference type="InterPro" id="IPR018541">
    <property type="entry name" value="Ftsk_gamma"/>
</dbReference>
<evidence type="ECO:0000256" key="10">
    <source>
        <dbReference type="ARBA" id="ARBA00022989"/>
    </source>
</evidence>
<comment type="subunit">
    <text evidence="15">Homohexamer. Forms a ring that surrounds DNA.</text>
</comment>
<dbReference type="Pfam" id="PF13491">
    <property type="entry name" value="FtsK_4TM"/>
    <property type="match status" value="1"/>
</dbReference>
<feature type="region of interest" description="Disordered" evidence="17">
    <location>
        <begin position="321"/>
        <end position="347"/>
    </location>
</feature>
<feature type="compositionally biased region" description="Basic and acidic residues" evidence="17">
    <location>
        <begin position="321"/>
        <end position="332"/>
    </location>
</feature>